<evidence type="ECO:0000313" key="2">
    <source>
        <dbReference type="WBParaSite" id="ALUE_0001590701-mRNA-1"/>
    </source>
</evidence>
<dbReference type="GO" id="GO:0005777">
    <property type="term" value="C:peroxisome"/>
    <property type="evidence" value="ECO:0007669"/>
    <property type="project" value="InterPro"/>
</dbReference>
<dbReference type="InterPro" id="IPR033228">
    <property type="entry name" value="SZT2"/>
</dbReference>
<dbReference type="WBParaSite" id="ALUE_0001590701-mRNA-1">
    <property type="protein sequence ID" value="ALUE_0001590701-mRNA-1"/>
    <property type="gene ID" value="ALUE_0001590701"/>
</dbReference>
<protein>
    <submittedName>
        <fullName evidence="2">Protein SZT2</fullName>
    </submittedName>
</protein>
<reference evidence="2" key="1">
    <citation type="submission" date="2017-02" db="UniProtKB">
        <authorList>
            <consortium name="WormBaseParasite"/>
        </authorList>
    </citation>
    <scope>IDENTIFICATION</scope>
</reference>
<accession>A0A0M3ID50</accession>
<dbReference type="PANTHER" id="PTHR14918">
    <property type="entry name" value="KICSTOR COMPLEX PROTEIN SZT2"/>
    <property type="match status" value="1"/>
</dbReference>
<evidence type="ECO:0000313" key="1">
    <source>
        <dbReference type="Proteomes" id="UP000036681"/>
    </source>
</evidence>
<sequence length="498" mass="56640">MAPLNGVSSEDVEPVREAREVVLFMHRNHRVSRNIRALWLFDHLNKCVAVEESPANIMAPLNGVSSEDVEPVREAREVVLFMHRNHRVSRNIRALWLFDHLNKCVAVEESPANDDYGREIEIVGVVAKDGEEVRVGEQFKVCSDTVVTYLSKLYRLVFVLDLSPSTVVADETSGCVLHVKLMECLRRCLIGVTRSVNFPGTKRPFLAQLYVSICVYSPFICFDSDPVSLLFYLSKHNVERTIDFVGEKLAVFTSDLCDCMRPHLRRWNRERRRIRREADELIPGTFFRQQSAYPDEEKLETSCHSSPSNECRKVSSCAGASDEGFIQPEWSLVFMLRMGLLGVQMLPENTQSNIIVITDAVCGMPDVNALQQLLTQLRSFTVSCSFIQLQKKNTEEPVFGLVSYPELFHFLAMATFGTYLPDCQCSIRDVSPPAMNAFHRALLCWSFQRALASNEHITNLVKEINPDFADFYIALVLLDFMTAFVEATEIERIQSESE</sequence>
<dbReference type="PANTHER" id="PTHR14918:SF3">
    <property type="entry name" value="KICSTOR COMPLEX PROTEIN SZT2"/>
    <property type="match status" value="1"/>
</dbReference>
<keyword evidence="1" id="KW-1185">Reference proteome</keyword>
<dbReference type="AlphaFoldDB" id="A0A0M3ID50"/>
<proteinExistence type="predicted"/>
<dbReference type="Proteomes" id="UP000036681">
    <property type="component" value="Unplaced"/>
</dbReference>
<name>A0A0M3ID50_ASCLU</name>
<organism evidence="1 2">
    <name type="scientific">Ascaris lumbricoides</name>
    <name type="common">Giant roundworm</name>
    <dbReference type="NCBI Taxonomy" id="6252"/>
    <lineage>
        <taxon>Eukaryota</taxon>
        <taxon>Metazoa</taxon>
        <taxon>Ecdysozoa</taxon>
        <taxon>Nematoda</taxon>
        <taxon>Chromadorea</taxon>
        <taxon>Rhabditida</taxon>
        <taxon>Spirurina</taxon>
        <taxon>Ascaridomorpha</taxon>
        <taxon>Ascaridoidea</taxon>
        <taxon>Ascarididae</taxon>
        <taxon>Ascaris</taxon>
    </lineage>
</organism>